<feature type="region of interest" description="Disordered" evidence="1">
    <location>
        <begin position="1"/>
        <end position="23"/>
    </location>
</feature>
<proteinExistence type="predicted"/>
<gene>
    <name evidence="2" type="ORF">CC85DRAFT_305228</name>
</gene>
<dbReference type="EMBL" id="KQ087266">
    <property type="protein sequence ID" value="KLT39206.1"/>
    <property type="molecule type" value="Genomic_DNA"/>
</dbReference>
<dbReference type="GeneID" id="28986191"/>
<protein>
    <submittedName>
        <fullName evidence="2">Uncharacterized protein</fullName>
    </submittedName>
</protein>
<dbReference type="Proteomes" id="UP000053611">
    <property type="component" value="Unassembled WGS sequence"/>
</dbReference>
<dbReference type="AlphaFoldDB" id="A0A0J0XDP6"/>
<evidence type="ECO:0000256" key="1">
    <source>
        <dbReference type="SAM" id="MobiDB-lite"/>
    </source>
</evidence>
<keyword evidence="3" id="KW-1185">Reference proteome</keyword>
<evidence type="ECO:0000313" key="2">
    <source>
        <dbReference type="EMBL" id="KLT39206.1"/>
    </source>
</evidence>
<evidence type="ECO:0000313" key="3">
    <source>
        <dbReference type="Proteomes" id="UP000053611"/>
    </source>
</evidence>
<name>A0A0J0XDP6_9TREE</name>
<accession>A0A0J0XDP6</accession>
<reference evidence="2 3" key="1">
    <citation type="submission" date="2015-03" db="EMBL/GenBank/DDBJ databases">
        <title>Genomics and transcriptomics of the oil-accumulating basidiomycete yeast T. oleaginosus allow insights into substrate utilization and the diverse evolutionary trajectories of mating systems in fungi.</title>
        <authorList>
            <consortium name="DOE Joint Genome Institute"/>
            <person name="Kourist R."/>
            <person name="Kracht O."/>
            <person name="Bracharz F."/>
            <person name="Lipzen A."/>
            <person name="Nolan M."/>
            <person name="Ohm R."/>
            <person name="Grigoriev I."/>
            <person name="Sun S."/>
            <person name="Heitman J."/>
            <person name="Bruck T."/>
            <person name="Nowrousian M."/>
        </authorList>
    </citation>
    <scope>NUCLEOTIDE SEQUENCE [LARGE SCALE GENOMIC DNA]</scope>
    <source>
        <strain evidence="2 3">IBC0246</strain>
    </source>
</reference>
<organism evidence="2 3">
    <name type="scientific">Cutaneotrichosporon oleaginosum</name>
    <dbReference type="NCBI Taxonomy" id="879819"/>
    <lineage>
        <taxon>Eukaryota</taxon>
        <taxon>Fungi</taxon>
        <taxon>Dikarya</taxon>
        <taxon>Basidiomycota</taxon>
        <taxon>Agaricomycotina</taxon>
        <taxon>Tremellomycetes</taxon>
        <taxon>Trichosporonales</taxon>
        <taxon>Trichosporonaceae</taxon>
        <taxon>Cutaneotrichosporon</taxon>
    </lineage>
</organism>
<dbReference type="RefSeq" id="XP_018275697.1">
    <property type="nucleotide sequence ID" value="XM_018425588.1"/>
</dbReference>
<feature type="region of interest" description="Disordered" evidence="1">
    <location>
        <begin position="235"/>
        <end position="256"/>
    </location>
</feature>
<feature type="compositionally biased region" description="Low complexity" evidence="1">
    <location>
        <begin position="12"/>
        <end position="23"/>
    </location>
</feature>
<sequence length="327" mass="35716">MDDAPPSYSHTAPLGPASAGAAPPQYSASKRLVLWCADGGRRRARDLTHDLAPPTAMRKFSLDNQNITHVRHGDDGCSLTPRAMGYVLSGKVEMWSAAHRTQEYHWGGEPSDCASHWRLVGATDGAYIRRDINAVVDLAPQQLCVVEQPKSVKVVARGSLVGLYRLPSDDQRDRPTAYVAHVDARYVRVYPVRSEGEGAFVEMSLHPTSEGYQGSARTQSGEVHAWAHDSEVRSASASVFTESRPPSRDTASSRASRDDIDVSFAAPQVTGLIELPHTRETRLFPVSVGVGCALCVMMDPEERDRKRRGLMMGLGLLGKSRGKERAL</sequence>